<evidence type="ECO:0000313" key="10">
    <source>
        <dbReference type="EMBL" id="NDY91067.1"/>
    </source>
</evidence>
<dbReference type="GO" id="GO:0050479">
    <property type="term" value="F:glyceryl-ether monooxygenase activity"/>
    <property type="evidence" value="ECO:0007669"/>
    <property type="project" value="TreeGrafter"/>
</dbReference>
<evidence type="ECO:0000256" key="4">
    <source>
        <dbReference type="ARBA" id="ARBA00023002"/>
    </source>
</evidence>
<keyword evidence="11" id="KW-1185">Reference proteome</keyword>
<keyword evidence="6 8" id="KW-0472">Membrane</keyword>
<dbReference type="GO" id="GO:0008610">
    <property type="term" value="P:lipid biosynthetic process"/>
    <property type="evidence" value="ECO:0007669"/>
    <property type="project" value="InterPro"/>
</dbReference>
<comment type="caution">
    <text evidence="10">The sequence shown here is derived from an EMBL/GenBank/DDBJ whole genome shotgun (WGS) entry which is preliminary data.</text>
</comment>
<evidence type="ECO:0000259" key="9">
    <source>
        <dbReference type="Pfam" id="PF04116"/>
    </source>
</evidence>
<dbReference type="Proteomes" id="UP000484255">
    <property type="component" value="Unassembled WGS sequence"/>
</dbReference>
<feature type="transmembrane region" description="Helical" evidence="8">
    <location>
        <begin position="14"/>
        <end position="36"/>
    </location>
</feature>
<feature type="compositionally biased region" description="Low complexity" evidence="7">
    <location>
        <begin position="299"/>
        <end position="310"/>
    </location>
</feature>
<dbReference type="PANTHER" id="PTHR21624:SF1">
    <property type="entry name" value="ALKYLGLYCEROL MONOOXYGENASE"/>
    <property type="match status" value="1"/>
</dbReference>
<evidence type="ECO:0000256" key="8">
    <source>
        <dbReference type="SAM" id="Phobius"/>
    </source>
</evidence>
<dbReference type="InterPro" id="IPR006694">
    <property type="entry name" value="Fatty_acid_hydroxylase"/>
</dbReference>
<evidence type="ECO:0000256" key="3">
    <source>
        <dbReference type="ARBA" id="ARBA00022989"/>
    </source>
</evidence>
<dbReference type="GO" id="GO:0006643">
    <property type="term" value="P:membrane lipid metabolic process"/>
    <property type="evidence" value="ECO:0007669"/>
    <property type="project" value="TreeGrafter"/>
</dbReference>
<comment type="subcellular location">
    <subcellularLocation>
        <location evidence="1">Endomembrane system</location>
        <topology evidence="1">Multi-pass membrane protein</topology>
    </subcellularLocation>
</comment>
<reference evidence="10 11" key="1">
    <citation type="submission" date="2020-02" db="EMBL/GenBank/DDBJ databases">
        <title>Ideonella bacterium strain TBM-1.</title>
        <authorList>
            <person name="Chen W.-M."/>
        </authorList>
    </citation>
    <scope>NUCLEOTIDE SEQUENCE [LARGE SCALE GENOMIC DNA]</scope>
    <source>
        <strain evidence="10 11">TBM-1</strain>
    </source>
</reference>
<keyword evidence="2 8" id="KW-0812">Transmembrane</keyword>
<evidence type="ECO:0000256" key="5">
    <source>
        <dbReference type="ARBA" id="ARBA00023098"/>
    </source>
</evidence>
<dbReference type="EMBL" id="JAAGOH010000007">
    <property type="protein sequence ID" value="NDY91067.1"/>
    <property type="molecule type" value="Genomic_DNA"/>
</dbReference>
<accession>A0A7C9TKQ7</accession>
<dbReference type="GO" id="GO:0016020">
    <property type="term" value="C:membrane"/>
    <property type="evidence" value="ECO:0007669"/>
    <property type="project" value="GOC"/>
</dbReference>
<feature type="domain" description="Fatty acid hydroxylase" evidence="9">
    <location>
        <begin position="93"/>
        <end position="227"/>
    </location>
</feature>
<dbReference type="Pfam" id="PF04116">
    <property type="entry name" value="FA_hydroxylase"/>
    <property type="match status" value="1"/>
</dbReference>
<evidence type="ECO:0000256" key="6">
    <source>
        <dbReference type="ARBA" id="ARBA00023136"/>
    </source>
</evidence>
<keyword evidence="4" id="KW-0560">Oxidoreductase</keyword>
<dbReference type="PANTHER" id="PTHR21624">
    <property type="entry name" value="STEROL DESATURASE-RELATED PROTEIN"/>
    <property type="match status" value="1"/>
</dbReference>
<evidence type="ECO:0000256" key="1">
    <source>
        <dbReference type="ARBA" id="ARBA00004127"/>
    </source>
</evidence>
<sequence length="318" mass="34982">MDLDTLRRALDPTWLPWLLALGVSLPALAVLEGLALQHLARQPYDWTHLGLSLADALGRRAVDALGLSLAAPVLVWAYTHRLGTWRLDGPGPWLAVFLLHEACYYAYHRAAHRVGWFWATHSVHHSPPALNLACALRLGWTGKLSGTALFFSPLVLLGVPPTVVLGATAFNLVYQFWLHTTWIPRLGPLEWVFNTPSHHRVHHGSNPEYLDCNYGGVLIVYDRLLGTWVGERDGLPPRYGLVQPLDSRNPLVIAFHGWIRLLRDVRQAGTMRGVLAVLLGPPGGARSSALPDSRSCEQAANAPARRLPAPGSSPRRSA</sequence>
<dbReference type="InterPro" id="IPR051689">
    <property type="entry name" value="Sterol_desaturase/TMEM195"/>
</dbReference>
<proteinExistence type="predicted"/>
<protein>
    <submittedName>
        <fullName evidence="10">Sterol desaturase family protein</fullName>
    </submittedName>
</protein>
<dbReference type="RefSeq" id="WP_163456928.1">
    <property type="nucleotide sequence ID" value="NZ_JAAGOH010000007.1"/>
</dbReference>
<evidence type="ECO:0000313" key="11">
    <source>
        <dbReference type="Proteomes" id="UP000484255"/>
    </source>
</evidence>
<name>A0A7C9TKQ7_9BURK</name>
<dbReference type="GO" id="GO:0012505">
    <property type="term" value="C:endomembrane system"/>
    <property type="evidence" value="ECO:0007669"/>
    <property type="project" value="UniProtKB-SubCell"/>
</dbReference>
<keyword evidence="3 8" id="KW-1133">Transmembrane helix</keyword>
<keyword evidence="5" id="KW-0443">Lipid metabolism</keyword>
<organism evidence="10 11">
    <name type="scientific">Ideonella livida</name>
    <dbReference type="NCBI Taxonomy" id="2707176"/>
    <lineage>
        <taxon>Bacteria</taxon>
        <taxon>Pseudomonadati</taxon>
        <taxon>Pseudomonadota</taxon>
        <taxon>Betaproteobacteria</taxon>
        <taxon>Burkholderiales</taxon>
        <taxon>Sphaerotilaceae</taxon>
        <taxon>Ideonella</taxon>
    </lineage>
</organism>
<dbReference type="GO" id="GO:0005506">
    <property type="term" value="F:iron ion binding"/>
    <property type="evidence" value="ECO:0007669"/>
    <property type="project" value="InterPro"/>
</dbReference>
<gene>
    <name evidence="10" type="ORF">G3A44_07640</name>
</gene>
<feature type="region of interest" description="Disordered" evidence="7">
    <location>
        <begin position="284"/>
        <end position="318"/>
    </location>
</feature>
<dbReference type="AlphaFoldDB" id="A0A7C9TKQ7"/>
<evidence type="ECO:0000256" key="2">
    <source>
        <dbReference type="ARBA" id="ARBA00022692"/>
    </source>
</evidence>
<evidence type="ECO:0000256" key="7">
    <source>
        <dbReference type="SAM" id="MobiDB-lite"/>
    </source>
</evidence>